<dbReference type="PROSITE" id="PS50297">
    <property type="entry name" value="ANK_REP_REGION"/>
    <property type="match status" value="1"/>
</dbReference>
<feature type="region of interest" description="Disordered" evidence="3">
    <location>
        <begin position="661"/>
        <end position="741"/>
    </location>
</feature>
<feature type="region of interest" description="Disordered" evidence="3">
    <location>
        <begin position="533"/>
        <end position="643"/>
    </location>
</feature>
<dbReference type="GO" id="GO:0003712">
    <property type="term" value="F:transcription coregulator activity"/>
    <property type="evidence" value="ECO:0007669"/>
    <property type="project" value="TreeGrafter"/>
</dbReference>
<accession>A0AAV9H518</accession>
<dbReference type="InterPro" id="IPR013783">
    <property type="entry name" value="Ig-like_fold"/>
</dbReference>
<dbReference type="Gene3D" id="1.25.40.20">
    <property type="entry name" value="Ankyrin repeat-containing domain"/>
    <property type="match status" value="1"/>
</dbReference>
<feature type="compositionally biased region" description="Polar residues" evidence="3">
    <location>
        <begin position="208"/>
        <end position="237"/>
    </location>
</feature>
<feature type="region of interest" description="Disordered" evidence="3">
    <location>
        <begin position="1296"/>
        <end position="1315"/>
    </location>
</feature>
<dbReference type="InterPro" id="IPR002110">
    <property type="entry name" value="Ankyrin_rpt"/>
</dbReference>
<reference evidence="6" key="2">
    <citation type="submission" date="2023-05" db="EMBL/GenBank/DDBJ databases">
        <authorList>
            <consortium name="Lawrence Berkeley National Laboratory"/>
            <person name="Steindorff A."/>
            <person name="Hensen N."/>
            <person name="Bonometti L."/>
            <person name="Westerberg I."/>
            <person name="Brannstrom I.O."/>
            <person name="Guillou S."/>
            <person name="Cros-Aarteil S."/>
            <person name="Calhoun S."/>
            <person name="Haridas S."/>
            <person name="Kuo A."/>
            <person name="Mondo S."/>
            <person name="Pangilinan J."/>
            <person name="Riley R."/>
            <person name="Labutti K."/>
            <person name="Andreopoulos B."/>
            <person name="Lipzen A."/>
            <person name="Chen C."/>
            <person name="Yanf M."/>
            <person name="Daum C."/>
            <person name="Ng V."/>
            <person name="Clum A."/>
            <person name="Ohm R."/>
            <person name="Martin F."/>
            <person name="Silar P."/>
            <person name="Natvig D."/>
            <person name="Lalanne C."/>
            <person name="Gautier V."/>
            <person name="Ament-Velasquez S.L."/>
            <person name="Kruys A."/>
            <person name="Hutchinson M.I."/>
            <person name="Powell A.J."/>
            <person name="Barry K."/>
            <person name="Miller A.N."/>
            <person name="Grigoriev I.V."/>
            <person name="Debuchy R."/>
            <person name="Gladieux P."/>
            <person name="Thoren M.H."/>
            <person name="Johannesson H."/>
        </authorList>
    </citation>
    <scope>NUCLEOTIDE SEQUENCE</scope>
    <source>
        <strain evidence="6">PSN243</strain>
    </source>
</reference>
<dbReference type="PROSITE" id="PS50088">
    <property type="entry name" value="ANK_REPEAT"/>
    <property type="match status" value="1"/>
</dbReference>
<dbReference type="Pfam" id="PF12796">
    <property type="entry name" value="Ank_2"/>
    <property type="match status" value="1"/>
</dbReference>
<evidence type="ECO:0000256" key="3">
    <source>
        <dbReference type="SAM" id="MobiDB-lite"/>
    </source>
</evidence>
<dbReference type="GO" id="GO:0003690">
    <property type="term" value="F:double-stranded DNA binding"/>
    <property type="evidence" value="ECO:0007669"/>
    <property type="project" value="TreeGrafter"/>
</dbReference>
<evidence type="ECO:0000256" key="2">
    <source>
        <dbReference type="PROSITE-ProRule" id="PRU00023"/>
    </source>
</evidence>
<dbReference type="GO" id="GO:0006357">
    <property type="term" value="P:regulation of transcription by RNA polymerase II"/>
    <property type="evidence" value="ECO:0007669"/>
    <property type="project" value="TreeGrafter"/>
</dbReference>
<dbReference type="EMBL" id="MU865915">
    <property type="protein sequence ID" value="KAK4454996.1"/>
    <property type="molecule type" value="Genomic_DNA"/>
</dbReference>
<comment type="caution">
    <text evidence="6">The sequence shown here is derived from an EMBL/GenBank/DDBJ whole genome shotgun (WGS) entry which is preliminary data.</text>
</comment>
<feature type="compositionally biased region" description="Polar residues" evidence="3">
    <location>
        <begin position="572"/>
        <end position="591"/>
    </location>
</feature>
<feature type="region of interest" description="Disordered" evidence="3">
    <location>
        <begin position="368"/>
        <end position="405"/>
    </location>
</feature>
<name>A0AAV9H518_9PEZI</name>
<feature type="compositionally biased region" description="Low complexity" evidence="3">
    <location>
        <begin position="712"/>
        <end position="726"/>
    </location>
</feature>
<keyword evidence="4" id="KW-0472">Membrane</keyword>
<evidence type="ECO:0000256" key="1">
    <source>
        <dbReference type="ARBA" id="ARBA00023043"/>
    </source>
</evidence>
<dbReference type="Gene3D" id="2.60.40.10">
    <property type="entry name" value="Immunoglobulins"/>
    <property type="match status" value="1"/>
</dbReference>
<feature type="compositionally biased region" description="Low complexity" evidence="3">
    <location>
        <begin position="630"/>
        <end position="643"/>
    </location>
</feature>
<proteinExistence type="predicted"/>
<dbReference type="CDD" id="cd00102">
    <property type="entry name" value="IPT"/>
    <property type="match status" value="1"/>
</dbReference>
<dbReference type="GO" id="GO:0005634">
    <property type="term" value="C:nucleus"/>
    <property type="evidence" value="ECO:0007669"/>
    <property type="project" value="TreeGrafter"/>
</dbReference>
<feature type="region of interest" description="Disordered" evidence="3">
    <location>
        <begin position="204"/>
        <end position="237"/>
    </location>
</feature>
<protein>
    <recommendedName>
        <fullName evidence="5">IPT/TIG domain-containing protein</fullName>
    </recommendedName>
</protein>
<evidence type="ECO:0000313" key="7">
    <source>
        <dbReference type="Proteomes" id="UP001321760"/>
    </source>
</evidence>
<feature type="region of interest" description="Disordered" evidence="3">
    <location>
        <begin position="39"/>
        <end position="121"/>
    </location>
</feature>
<feature type="domain" description="IPT/TIG" evidence="5">
    <location>
        <begin position="798"/>
        <end position="882"/>
    </location>
</feature>
<dbReference type="InterPro" id="IPR036770">
    <property type="entry name" value="Ankyrin_rpt-contain_sf"/>
</dbReference>
<feature type="compositionally biased region" description="Low complexity" evidence="3">
    <location>
        <begin position="1298"/>
        <end position="1309"/>
    </location>
</feature>
<evidence type="ECO:0000256" key="4">
    <source>
        <dbReference type="SAM" id="Phobius"/>
    </source>
</evidence>
<feature type="region of interest" description="Disordered" evidence="3">
    <location>
        <begin position="923"/>
        <end position="943"/>
    </location>
</feature>
<organism evidence="6 7">
    <name type="scientific">Podospora aff. communis PSN243</name>
    <dbReference type="NCBI Taxonomy" id="3040156"/>
    <lineage>
        <taxon>Eukaryota</taxon>
        <taxon>Fungi</taxon>
        <taxon>Dikarya</taxon>
        <taxon>Ascomycota</taxon>
        <taxon>Pezizomycotina</taxon>
        <taxon>Sordariomycetes</taxon>
        <taxon>Sordariomycetidae</taxon>
        <taxon>Sordariales</taxon>
        <taxon>Podosporaceae</taxon>
        <taxon>Podospora</taxon>
    </lineage>
</organism>
<sequence>MSTTMADDGTSEDFLLFNDASYGSLDAAGSLDSTEFMFTEDSSLPGDYGMESMISYPHGLPEQDATLASPSAAFASPNQQSSPNSSGGSQSDGSSRRAGGNSSHTSVQGDCVMASDPPEVKSEWTSDLDMMPFEGSVGVSLANIEGRAGFDPLPDTMPNINSRVNVFSRSGNQQHGGVGQTFALRSTAPPPYMFGGGSGTFTAGSSFQHSNGGTANTSRDVSPSMGPNNGCSPTGSQPIDFDFTSVSRIPLHGGWLPDLQIPAGIPLQPYPIPGSQNHVPQQPTLFTIGAIPSKSRVETQIPILFTVSSLPAGVTKLHLPTHTISKAKLLQRPTPEESRDMLELHAILVCSSAMMYEDKKREVLERARQVASRGRAPSALTANKGDQNGEPRQDGPSPQDGGDVNICAGCVVRERKRAGRKKLKKPEDEHLWQQDERRRVVVFNTNEVRDWVDLPSQPPPVSSPKEAQQRYQFLMSEAQKHQGRQVHQIYAPMRIACYCRHHSEKIGFQVIFTLTDWKYNVIAQAVSDSIMITDDHKTPTTGSSSESATGLANRPAPKRGLSTTGLGPVTPAEQSQTGTTLLTPPSASRPISPSDAGPSMKKRKSSTSKIPIGLAMTPAVTPQQPGTRLPPSAMASASTSPTVPASSLNLMYLPGPSQPMFNTNSFPPAPSASLPMFPQSSPSPRSSQQRVLSPSSASPLSPSGDPDMSIYSAPASRRQSRAPSPSGTRAPSQASLDPMPEFNELGIARPGHYMDLPSPPHDRGHGQVQSMAVGEAHLRTAGTGLMSQSRQAAASQSQAIIHKIVPNQGSKNGGMEVTLLGAEFQNGMEVMFGDTRATTTTFWGQSCLVALVPPSPEARTVNVTIKDQMPLYQQQHHLFTYIDDDEHLLMRTALAILANKANGQVNDVRDIARKLIDSNGSLSSLRGAGPNGDAAGSGHNTRAMESKLESQLLKVLWLIEHDKSPHEAKLSLRRTATGQTMLHLASSLGLVRFAEQLLVLNTHVDKLNALVDMRDRGGYTSLHLAALNSHTEMVKLLIHWKADSSIRSLSGLTAADLARSDAVLRALEEPVGPRNTGMLSAVGSTSSLRSLLEPTAATSVLHQHDLGDVLGSDEESLEYPSVHDSDEDGSLSGDFDEDRFLAIATRQSSFVGDADADNAQQGRFKSPMTLVKEQFGYPFQQLAQQMQFAQQMQPLQQLQQALRQLQQMPYIPQMPNMPNMLPEQAEQVLARLSAMAANQFGQLKFAASEPPPSYEEVCPERRDAAETKEASAARAALEAEGDAKCAALFDTVEADAESSTVSSPPLSTTDENAEDIDNQDLPTLLQIGRKNAITKEQQENLRTMHAMKLKGLGSDRKLFFIWIPLLVVVMCLMLSNKIPFLFSSAKDTFWATLNNAQEELQQVLRPTMAAVQNVQGRVAGVY</sequence>
<keyword evidence="4" id="KW-1133">Transmembrane helix</keyword>
<dbReference type="Pfam" id="PF25603">
    <property type="entry name" value="SPT23_MGA2_DBD"/>
    <property type="match status" value="2"/>
</dbReference>
<evidence type="ECO:0000313" key="6">
    <source>
        <dbReference type="EMBL" id="KAK4454996.1"/>
    </source>
</evidence>
<dbReference type="InterPro" id="IPR014756">
    <property type="entry name" value="Ig_E-set"/>
</dbReference>
<dbReference type="SUPFAM" id="SSF81296">
    <property type="entry name" value="E set domains"/>
    <property type="match status" value="1"/>
</dbReference>
<feature type="transmembrane region" description="Helical" evidence="4">
    <location>
        <begin position="1358"/>
        <end position="1376"/>
    </location>
</feature>
<dbReference type="InterPro" id="IPR057962">
    <property type="entry name" value="SPT23_MGA2_DBD"/>
</dbReference>
<keyword evidence="1 2" id="KW-0040">ANK repeat</keyword>
<keyword evidence="4" id="KW-0812">Transmembrane</keyword>
<keyword evidence="7" id="KW-1185">Reference proteome</keyword>
<dbReference type="InterPro" id="IPR002909">
    <property type="entry name" value="IPT_dom"/>
</dbReference>
<dbReference type="Pfam" id="PF01833">
    <property type="entry name" value="TIG"/>
    <property type="match status" value="1"/>
</dbReference>
<feature type="repeat" description="ANK" evidence="2">
    <location>
        <begin position="1017"/>
        <end position="1049"/>
    </location>
</feature>
<feature type="compositionally biased region" description="Polar residues" evidence="3">
    <location>
        <begin position="539"/>
        <end position="550"/>
    </location>
</feature>
<reference evidence="6" key="1">
    <citation type="journal article" date="2023" name="Mol. Phylogenet. Evol.">
        <title>Genome-scale phylogeny and comparative genomics of the fungal order Sordariales.</title>
        <authorList>
            <person name="Hensen N."/>
            <person name="Bonometti L."/>
            <person name="Westerberg I."/>
            <person name="Brannstrom I.O."/>
            <person name="Guillou S."/>
            <person name="Cros-Aarteil S."/>
            <person name="Calhoun S."/>
            <person name="Haridas S."/>
            <person name="Kuo A."/>
            <person name="Mondo S."/>
            <person name="Pangilinan J."/>
            <person name="Riley R."/>
            <person name="LaButti K."/>
            <person name="Andreopoulos B."/>
            <person name="Lipzen A."/>
            <person name="Chen C."/>
            <person name="Yan M."/>
            <person name="Daum C."/>
            <person name="Ng V."/>
            <person name="Clum A."/>
            <person name="Steindorff A."/>
            <person name="Ohm R.A."/>
            <person name="Martin F."/>
            <person name="Silar P."/>
            <person name="Natvig D.O."/>
            <person name="Lalanne C."/>
            <person name="Gautier V."/>
            <person name="Ament-Velasquez S.L."/>
            <person name="Kruys A."/>
            <person name="Hutchinson M.I."/>
            <person name="Powell A.J."/>
            <person name="Barry K."/>
            <person name="Miller A.N."/>
            <person name="Grigoriev I.V."/>
            <person name="Debuchy R."/>
            <person name="Gladieux P."/>
            <person name="Hiltunen Thoren M."/>
            <person name="Johannesson H."/>
        </authorList>
    </citation>
    <scope>NUCLEOTIDE SEQUENCE</scope>
    <source>
        <strain evidence="6">PSN243</strain>
    </source>
</reference>
<dbReference type="PANTHER" id="PTHR23335">
    <property type="entry name" value="CALMODULIN-BINDING TRANSCRIPTION ACTIVATOR CAMTA"/>
    <property type="match status" value="1"/>
</dbReference>
<evidence type="ECO:0000259" key="5">
    <source>
        <dbReference type="SMART" id="SM00429"/>
    </source>
</evidence>
<feature type="compositionally biased region" description="Low complexity" evidence="3">
    <location>
        <begin position="75"/>
        <end position="100"/>
    </location>
</feature>
<feature type="compositionally biased region" description="Low complexity" evidence="3">
    <location>
        <begin position="678"/>
        <end position="703"/>
    </location>
</feature>
<dbReference type="SMART" id="SM00248">
    <property type="entry name" value="ANK"/>
    <property type="match status" value="3"/>
</dbReference>
<dbReference type="SMART" id="SM00429">
    <property type="entry name" value="IPT"/>
    <property type="match status" value="1"/>
</dbReference>
<gene>
    <name evidence="6" type="ORF">QBC34DRAFT_105176</name>
</gene>
<dbReference type="SUPFAM" id="SSF48403">
    <property type="entry name" value="Ankyrin repeat"/>
    <property type="match status" value="1"/>
</dbReference>
<dbReference type="Proteomes" id="UP001321760">
    <property type="component" value="Unassembled WGS sequence"/>
</dbReference>
<dbReference type="PANTHER" id="PTHR23335:SF1">
    <property type="entry name" value="CALMODULIN-BINDING TRANSCRIPTION ACTIVATOR, ISOFORM F"/>
    <property type="match status" value="1"/>
</dbReference>